<protein>
    <recommendedName>
        <fullName evidence="4">Replication origin-binding protein domain-containing protein</fullName>
    </recommendedName>
</protein>
<dbReference type="STRING" id="44941.A0A397TWL6"/>
<proteinExistence type="predicted"/>
<organism evidence="2 3">
    <name type="scientific">Gigaspora rosea</name>
    <dbReference type="NCBI Taxonomy" id="44941"/>
    <lineage>
        <taxon>Eukaryota</taxon>
        <taxon>Fungi</taxon>
        <taxon>Fungi incertae sedis</taxon>
        <taxon>Mucoromycota</taxon>
        <taxon>Glomeromycotina</taxon>
        <taxon>Glomeromycetes</taxon>
        <taxon>Diversisporales</taxon>
        <taxon>Gigasporaceae</taxon>
        <taxon>Gigaspora</taxon>
    </lineage>
</organism>
<evidence type="ECO:0000256" key="1">
    <source>
        <dbReference type="SAM" id="MobiDB-lite"/>
    </source>
</evidence>
<evidence type="ECO:0000313" key="3">
    <source>
        <dbReference type="Proteomes" id="UP000266673"/>
    </source>
</evidence>
<feature type="compositionally biased region" description="Basic and acidic residues" evidence="1">
    <location>
        <begin position="1"/>
        <end position="15"/>
    </location>
</feature>
<sequence>MGGSRLEESRRDSSTFKHNPLKNALYPEHKGLSFDKVSDKVESEVKPKWGLNERLVNIAKHPRLLVDLSRKNINVREMKDAPEAYPNFISEEPTTTLIRSPIASGKTKTLREILDSLAKSEANLPCFNWVLYRKTLSNVTKDEANGIMRQIASGIHARESENAMRDLLKSAVHVVAMDAFANQSESVKILYDPDKGSEAIHKGLLMLQEGKRVVFSMTSCKKAQALANQTSKLQKPDGSFILTRVYFGQMDEKQRQDDFANINTTWSGLDCVIYTSIVELGISFEIPKYFDTIIAISNINTGVHAKAFTQMLYRLSALRPGDLPTLVKGHREWNKIADCYTLDSSPAVETYIEVKYQRRLSAKYFSEILCSLIGSTRATLELISAEGTKDTRIKVSNTIKGIEKGIKCSDAESIVNAPDITPYEAETLKLNPERFFADNMSLQRYYLWRTYASDFVEKFNSSEPIKHFRGLEELQDSTNPALNDLYKYYSAKQWEAVPDLFKLVGFSGIDDTRILSSDDVAKTFEQSREKIVKIREDVLLIFGFKSWAKGTPDLKATVKLINAIVENWCGYTVKTYNGCGFNNQEEVITTKLRNPEYHPIAPILPSYKPELAVETQELFDSIPITTDITISEYVEHGVTYSSSNVINEKALSLEIPAHNQTINSSQNIYHANTICEVSTGEKKIPNSIISLSSESY</sequence>
<dbReference type="EMBL" id="QKWP01003639">
    <property type="protein sequence ID" value="RIB00779.1"/>
    <property type="molecule type" value="Genomic_DNA"/>
</dbReference>
<comment type="caution">
    <text evidence="2">The sequence shown here is derived from an EMBL/GenBank/DDBJ whole genome shotgun (WGS) entry which is preliminary data.</text>
</comment>
<dbReference type="AlphaFoldDB" id="A0A397TWL6"/>
<name>A0A397TWL6_9GLOM</name>
<gene>
    <name evidence="2" type="ORF">C2G38_2233014</name>
</gene>
<dbReference type="Proteomes" id="UP000266673">
    <property type="component" value="Unassembled WGS sequence"/>
</dbReference>
<evidence type="ECO:0000313" key="2">
    <source>
        <dbReference type="EMBL" id="RIB00779.1"/>
    </source>
</evidence>
<dbReference type="OrthoDB" id="2423942at2759"/>
<evidence type="ECO:0008006" key="4">
    <source>
        <dbReference type="Google" id="ProtNLM"/>
    </source>
</evidence>
<keyword evidence="3" id="KW-1185">Reference proteome</keyword>
<feature type="region of interest" description="Disordered" evidence="1">
    <location>
        <begin position="1"/>
        <end position="21"/>
    </location>
</feature>
<accession>A0A397TWL6</accession>
<reference evidence="2 3" key="1">
    <citation type="submission" date="2018-06" db="EMBL/GenBank/DDBJ databases">
        <title>Comparative genomics reveals the genomic features of Rhizophagus irregularis, R. cerebriforme, R. diaphanum and Gigaspora rosea, and their symbiotic lifestyle signature.</title>
        <authorList>
            <person name="Morin E."/>
            <person name="San Clemente H."/>
            <person name="Chen E.C.H."/>
            <person name="De La Providencia I."/>
            <person name="Hainaut M."/>
            <person name="Kuo A."/>
            <person name="Kohler A."/>
            <person name="Murat C."/>
            <person name="Tang N."/>
            <person name="Roy S."/>
            <person name="Loubradou J."/>
            <person name="Henrissat B."/>
            <person name="Grigoriev I.V."/>
            <person name="Corradi N."/>
            <person name="Roux C."/>
            <person name="Martin F.M."/>
        </authorList>
    </citation>
    <scope>NUCLEOTIDE SEQUENCE [LARGE SCALE GENOMIC DNA]</scope>
    <source>
        <strain evidence="2 3">DAOM 194757</strain>
    </source>
</reference>